<reference evidence="1" key="1">
    <citation type="submission" date="2018-02" db="EMBL/GenBank/DDBJ databases">
        <title>Rhizophora mucronata_Transcriptome.</title>
        <authorList>
            <person name="Meera S.P."/>
            <person name="Sreeshan A."/>
            <person name="Augustine A."/>
        </authorList>
    </citation>
    <scope>NUCLEOTIDE SEQUENCE</scope>
    <source>
        <tissue evidence="1">Leaf</tissue>
    </source>
</reference>
<accession>A0A2P2P5M1</accession>
<name>A0A2P2P5M1_RHIMU</name>
<evidence type="ECO:0000313" key="1">
    <source>
        <dbReference type="EMBL" id="MBX50030.1"/>
    </source>
</evidence>
<organism evidence="1">
    <name type="scientific">Rhizophora mucronata</name>
    <name type="common">Asiatic mangrove</name>
    <dbReference type="NCBI Taxonomy" id="61149"/>
    <lineage>
        <taxon>Eukaryota</taxon>
        <taxon>Viridiplantae</taxon>
        <taxon>Streptophyta</taxon>
        <taxon>Embryophyta</taxon>
        <taxon>Tracheophyta</taxon>
        <taxon>Spermatophyta</taxon>
        <taxon>Magnoliopsida</taxon>
        <taxon>eudicotyledons</taxon>
        <taxon>Gunneridae</taxon>
        <taxon>Pentapetalae</taxon>
        <taxon>rosids</taxon>
        <taxon>fabids</taxon>
        <taxon>Malpighiales</taxon>
        <taxon>Rhizophoraceae</taxon>
        <taxon>Rhizophora</taxon>
    </lineage>
</organism>
<dbReference type="EMBL" id="GGEC01069546">
    <property type="protein sequence ID" value="MBX50030.1"/>
    <property type="molecule type" value="Transcribed_RNA"/>
</dbReference>
<sequence length="11" mass="1432">MFARDFLLYKK</sequence>
<protein>
    <submittedName>
        <fullName evidence="1">Uncharacterized protein</fullName>
    </submittedName>
</protein>
<proteinExistence type="predicted"/>